<geneLocation type="organellar chromatophore" evidence="1"/>
<dbReference type="SUPFAM" id="SSF52540">
    <property type="entry name" value="P-loop containing nucleoside triphosphate hydrolases"/>
    <property type="match status" value="1"/>
</dbReference>
<dbReference type="EMBL" id="CP000815">
    <property type="protein sequence ID" value="ACB42743.1"/>
    <property type="molecule type" value="Genomic_DNA"/>
</dbReference>
<name>B1X474_PAUCH</name>
<gene>
    <name evidence="1" type="primary">dnaX</name>
    <name evidence="1" type="ordered locus">PCC_0302</name>
</gene>
<dbReference type="NCBIfam" id="NF005638">
    <property type="entry name" value="PRK07399.1"/>
    <property type="match status" value="1"/>
</dbReference>
<dbReference type="Pfam" id="PF13177">
    <property type="entry name" value="DNA_pol3_delta2"/>
    <property type="match status" value="1"/>
</dbReference>
<dbReference type="PANTHER" id="PTHR11669">
    <property type="entry name" value="REPLICATION FACTOR C / DNA POLYMERASE III GAMMA-TAU SUBUNIT"/>
    <property type="match status" value="1"/>
</dbReference>
<dbReference type="PANTHER" id="PTHR11669:SF8">
    <property type="entry name" value="DNA POLYMERASE III SUBUNIT DELTA"/>
    <property type="match status" value="1"/>
</dbReference>
<dbReference type="GO" id="GO:0006261">
    <property type="term" value="P:DNA-templated DNA replication"/>
    <property type="evidence" value="ECO:0007669"/>
    <property type="project" value="TreeGrafter"/>
</dbReference>
<dbReference type="Gene3D" id="3.40.50.300">
    <property type="entry name" value="P-loop containing nucleotide triphosphate hydrolases"/>
    <property type="match status" value="1"/>
</dbReference>
<evidence type="ECO:0000313" key="1">
    <source>
        <dbReference type="EMBL" id="ACB42743.1"/>
    </source>
</evidence>
<dbReference type="RefSeq" id="YP_002048953.1">
    <property type="nucleotide sequence ID" value="NC_011087.1"/>
</dbReference>
<reference evidence="1" key="1">
    <citation type="submission" date="2007-08" db="EMBL/GenBank/DDBJ databases">
        <authorList>
            <person name="Gloeckner G."/>
            <person name="Nowack E."/>
            <person name="Melkonian M."/>
        </authorList>
    </citation>
    <scope>NUCLEOTIDE SEQUENCE</scope>
</reference>
<dbReference type="AlphaFoldDB" id="B1X474"/>
<protein>
    <submittedName>
        <fullName evidence="1">DNA polymerase III subunit delta</fullName>
    </submittedName>
</protein>
<dbReference type="InterPro" id="IPR050238">
    <property type="entry name" value="DNA_Rep/Repair_Clamp_Loader"/>
</dbReference>
<dbReference type="GeneID" id="6481957"/>
<reference evidence="1" key="2">
    <citation type="journal article" date="2008" name="Curr. Biol.">
        <title>Chromatophore genome sequence of Paulinella sheds light on acquisition of photosynthesis by eukaryotes.</title>
        <authorList>
            <person name="Nowack E.C.M."/>
            <person name="Melkonian M."/>
            <person name="Gloeckner G."/>
        </authorList>
    </citation>
    <scope>NUCLEOTIDE SEQUENCE [LARGE SCALE GENOMIC DNA]</scope>
</reference>
<organism evidence="1">
    <name type="scientific">Paulinella chromatophora</name>
    <dbReference type="NCBI Taxonomy" id="39717"/>
    <lineage>
        <taxon>Eukaryota</taxon>
        <taxon>Sar</taxon>
        <taxon>Rhizaria</taxon>
        <taxon>Cercozoa</taxon>
        <taxon>Imbricatea</taxon>
        <taxon>Silicofilosea</taxon>
        <taxon>Euglyphida</taxon>
        <taxon>Paulinellidae</taxon>
        <taxon>Paulinella</taxon>
    </lineage>
</organism>
<proteinExistence type="predicted"/>
<sequence>MDARKGAIGTKFSTSYTINDIFADLQGQTQAKILLQLALKSQRIAPAYLFSGPSGVGRTLAVLRFLEGILSGMQGNMSTRRRLAERNFPDLLWIEPTYQIQGQLILASQAGKFNIPRRTLPQIRLTQVRNAISFLSRRPLESAYSIVVIENSEMMLEGAANALLKTLEEPGSGLLILISSNPERLLATIRSRCQQIPFKRLDTNTLMEILKNKIGYRAYCNPELLELAAGSPGALFNHINQWQLISKELSYRLLNLEQSSIDVLTLARDLCNNFDCEQQLWLLDWWQWQLWNRYLSIPQQERLEKLRRQLLAHVQPGLAWELTLLEIMKI</sequence>
<keyword evidence="1" id="KW-0934">Plastid</keyword>
<accession>B1X474</accession>
<dbReference type="InterPro" id="IPR027417">
    <property type="entry name" value="P-loop_NTPase"/>
</dbReference>